<sequence length="110" mass="12326">MVLKIRRLGAENKAQRERCYAISWNHAGFPIFQSTHLVPPTNLFDPSIAFLPSSIFPMEETWKSTSKEVRLAARIVSAILNPVTDFTEGSLLNTIGWTSPTPPKVLTQFP</sequence>
<reference evidence="1" key="2">
    <citation type="submission" date="2017-11" db="EMBL/GenBank/DDBJ databases">
        <title>Coralsnake Venomics: Analyses of Venom Gland Transcriptomes and Proteomes of Six Brazilian Taxa.</title>
        <authorList>
            <person name="Aird S.D."/>
            <person name="Jorge da Silva N."/>
            <person name="Qiu L."/>
            <person name="Villar-Briones A."/>
            <person name="Aparecida-Saddi V."/>
            <person name="Campos-Telles M.P."/>
            <person name="Grau M."/>
            <person name="Mikheyev A.S."/>
        </authorList>
    </citation>
    <scope>NUCLEOTIDE SEQUENCE</scope>
    <source>
        <tissue evidence="1">Venom_gland</tissue>
    </source>
</reference>
<evidence type="ECO:0000313" key="1">
    <source>
        <dbReference type="EMBL" id="LAA93594.1"/>
    </source>
</evidence>
<name>A0A2D4JB30_MICLE</name>
<organism evidence="1">
    <name type="scientific">Micrurus lemniscatus lemniscatus</name>
    <dbReference type="NCBI Taxonomy" id="129467"/>
    <lineage>
        <taxon>Eukaryota</taxon>
        <taxon>Metazoa</taxon>
        <taxon>Chordata</taxon>
        <taxon>Craniata</taxon>
        <taxon>Vertebrata</taxon>
        <taxon>Euteleostomi</taxon>
        <taxon>Lepidosauria</taxon>
        <taxon>Squamata</taxon>
        <taxon>Bifurcata</taxon>
        <taxon>Unidentata</taxon>
        <taxon>Episquamata</taxon>
        <taxon>Toxicofera</taxon>
        <taxon>Serpentes</taxon>
        <taxon>Colubroidea</taxon>
        <taxon>Elapidae</taxon>
        <taxon>Elapinae</taxon>
        <taxon>Micrurus</taxon>
    </lineage>
</organism>
<protein>
    <submittedName>
        <fullName evidence="1">Uncharacterized protein</fullName>
    </submittedName>
</protein>
<dbReference type="AlphaFoldDB" id="A0A2D4JB30"/>
<dbReference type="EMBL" id="IACK01152526">
    <property type="protein sequence ID" value="LAA93594.1"/>
    <property type="molecule type" value="Transcribed_RNA"/>
</dbReference>
<accession>A0A2D4JB30</accession>
<proteinExistence type="predicted"/>
<reference evidence="1" key="1">
    <citation type="submission" date="2017-07" db="EMBL/GenBank/DDBJ databases">
        <authorList>
            <person name="Mikheyev A."/>
            <person name="Grau M."/>
        </authorList>
    </citation>
    <scope>NUCLEOTIDE SEQUENCE</scope>
    <source>
        <tissue evidence="1">Venom_gland</tissue>
    </source>
</reference>